<reference evidence="4" key="1">
    <citation type="submission" date="2025-08" db="UniProtKB">
        <authorList>
            <consortium name="RefSeq"/>
        </authorList>
    </citation>
    <scope>IDENTIFICATION</scope>
    <source>
        <tissue evidence="4">Gonads</tissue>
    </source>
</reference>
<dbReference type="GeneID" id="115888402"/>
<dbReference type="SUPFAM" id="SSF54236">
    <property type="entry name" value="Ubiquitin-like"/>
    <property type="match status" value="1"/>
</dbReference>
<dbReference type="Gene3D" id="3.10.20.90">
    <property type="entry name" value="Phosphatidylinositol 3-kinase Catalytic Subunit, Chain A, domain 1"/>
    <property type="match status" value="1"/>
</dbReference>
<sequence length="444" mass="50713">MTEKISDKVKKFFQKKKADAKFKMAGPGHKLTESSSTAVSSSKKPGYVPPQRSGPSDVNRQAAEAALARLTTQSKSTPFNTSLAAIQAKVKRELEAERKNNAEFNEIPLGPKQIDLETSSHLAVKGVYFKCPLVSDEILSKEEWKVKIKEFLFAALEEERGITACLILYSCNYNRSKVTECVNILCRYIDNIIGNPTETKFHKIRCSNATFVEKVTPLLGAIEFLYAAGFRQQKLDHNGVEEDFWVWSEENIDGLQTLEFLRDALKSENRVELELDRNVQILSPAQASVKIDLPKDFYAISPDELKREQQSRSEIAEKQLQLRTKAMREKDELREIRKYKFSLIRVRFPDGIYLQGTFSVYEKFIDILEFVRDSLEHDGLPFVLTAPTGLRFEDKDYDSTLADLRLVPATILIFQWDPAFDEEIKASGNITYLKPDILMLMQEL</sequence>
<dbReference type="InterPro" id="IPR042774">
    <property type="entry name" value="UBXN6_PUB"/>
</dbReference>
<dbReference type="KEGG" id="soy:115888402"/>
<feature type="region of interest" description="Disordered" evidence="1">
    <location>
        <begin position="22"/>
        <end position="60"/>
    </location>
</feature>
<dbReference type="InterPro" id="IPR018997">
    <property type="entry name" value="PUB_domain"/>
</dbReference>
<dbReference type="InterPro" id="IPR001012">
    <property type="entry name" value="UBX_dom"/>
</dbReference>
<dbReference type="InParanoid" id="A0A6J2YL23"/>
<proteinExistence type="predicted"/>
<dbReference type="CDD" id="cd10460">
    <property type="entry name" value="PUB_UBXD1"/>
    <property type="match status" value="1"/>
</dbReference>
<dbReference type="InterPro" id="IPR036339">
    <property type="entry name" value="PUB-like_dom_sf"/>
</dbReference>
<dbReference type="Gene3D" id="1.20.58.2190">
    <property type="match status" value="1"/>
</dbReference>
<gene>
    <name evidence="4" type="primary">LOC115888402</name>
</gene>
<evidence type="ECO:0000313" key="4">
    <source>
        <dbReference type="RefSeq" id="XP_030763986.1"/>
    </source>
</evidence>
<dbReference type="PROSITE" id="PS50033">
    <property type="entry name" value="UBX"/>
    <property type="match status" value="1"/>
</dbReference>
<feature type="domain" description="UBX" evidence="2">
    <location>
        <begin position="337"/>
        <end position="414"/>
    </location>
</feature>
<dbReference type="SMART" id="SM00580">
    <property type="entry name" value="PUG"/>
    <property type="match status" value="1"/>
</dbReference>
<dbReference type="SUPFAM" id="SSF143503">
    <property type="entry name" value="PUG domain-like"/>
    <property type="match status" value="1"/>
</dbReference>
<dbReference type="AlphaFoldDB" id="A0A6J2YL23"/>
<dbReference type="InterPro" id="IPR029071">
    <property type="entry name" value="Ubiquitin-like_domsf"/>
</dbReference>
<dbReference type="FunCoup" id="A0A6J2YL23">
    <property type="interactions" value="1590"/>
</dbReference>
<evidence type="ECO:0000259" key="2">
    <source>
        <dbReference type="PROSITE" id="PS50033"/>
    </source>
</evidence>
<evidence type="ECO:0000256" key="1">
    <source>
        <dbReference type="SAM" id="MobiDB-lite"/>
    </source>
</evidence>
<evidence type="ECO:0000313" key="3">
    <source>
        <dbReference type="Proteomes" id="UP000504635"/>
    </source>
</evidence>
<organism evidence="3 4">
    <name type="scientific">Sitophilus oryzae</name>
    <name type="common">Rice weevil</name>
    <name type="synonym">Curculio oryzae</name>
    <dbReference type="NCBI Taxonomy" id="7048"/>
    <lineage>
        <taxon>Eukaryota</taxon>
        <taxon>Metazoa</taxon>
        <taxon>Ecdysozoa</taxon>
        <taxon>Arthropoda</taxon>
        <taxon>Hexapoda</taxon>
        <taxon>Insecta</taxon>
        <taxon>Pterygota</taxon>
        <taxon>Neoptera</taxon>
        <taxon>Endopterygota</taxon>
        <taxon>Coleoptera</taxon>
        <taxon>Polyphaga</taxon>
        <taxon>Cucujiformia</taxon>
        <taxon>Curculionidae</taxon>
        <taxon>Dryophthorinae</taxon>
        <taxon>Sitophilus</taxon>
    </lineage>
</organism>
<dbReference type="PANTHER" id="PTHR23153:SF38">
    <property type="entry name" value="UBX DOMAIN-CONTAINING PROTEIN 6"/>
    <property type="match status" value="1"/>
</dbReference>
<keyword evidence="3" id="KW-1185">Reference proteome</keyword>
<dbReference type="PANTHER" id="PTHR23153">
    <property type="entry name" value="UBX-RELATED"/>
    <property type="match status" value="1"/>
</dbReference>
<dbReference type="CTD" id="37148"/>
<dbReference type="CDD" id="cd16119">
    <property type="entry name" value="UBX_UBXN6"/>
    <property type="match status" value="1"/>
</dbReference>
<name>A0A6J2YL23_SITOR</name>
<accession>A0A6J2YL23</accession>
<protein>
    <submittedName>
        <fullName evidence="4">UBX domain-containing protein 6</fullName>
    </submittedName>
</protein>
<dbReference type="OrthoDB" id="49605at2759"/>
<dbReference type="Pfam" id="PF09409">
    <property type="entry name" value="PUB"/>
    <property type="match status" value="1"/>
</dbReference>
<dbReference type="Proteomes" id="UP000504635">
    <property type="component" value="Unplaced"/>
</dbReference>
<dbReference type="GO" id="GO:0005737">
    <property type="term" value="C:cytoplasm"/>
    <property type="evidence" value="ECO:0007669"/>
    <property type="project" value="TreeGrafter"/>
</dbReference>
<dbReference type="RefSeq" id="XP_030763986.1">
    <property type="nucleotide sequence ID" value="XM_030908126.1"/>
</dbReference>
<dbReference type="Pfam" id="PF00789">
    <property type="entry name" value="UBX"/>
    <property type="match status" value="1"/>
</dbReference>